<dbReference type="PANTHER" id="PTHR43358">
    <property type="entry name" value="ALPHA/BETA-HYDROLASE"/>
    <property type="match status" value="1"/>
</dbReference>
<name>A0A6J4VNP3_9BACT</name>
<keyword evidence="1" id="KW-0472">Membrane</keyword>
<protein>
    <recommendedName>
        <fullName evidence="2">AB hydrolase-1 domain-containing protein</fullName>
    </recommendedName>
</protein>
<dbReference type="Pfam" id="PF00561">
    <property type="entry name" value="Abhydrolase_1"/>
    <property type="match status" value="1"/>
</dbReference>
<dbReference type="InterPro" id="IPR000073">
    <property type="entry name" value="AB_hydrolase_1"/>
</dbReference>
<dbReference type="EMBL" id="CADCWN010000285">
    <property type="protein sequence ID" value="CAA9584593.1"/>
    <property type="molecule type" value="Genomic_DNA"/>
</dbReference>
<accession>A0A6J4VNP3</accession>
<sequence>MGDKTVTIGRGGRAWRRARYTATFAGGAIVGALGIAAYTARELNEPRQQGWRDTYTFTPWEVQIPHAVVGFATDDGLTLRGWWFPQPGTDRVIVGATGHKGAKTDLLGIGSGLWRAGNNVLLFDYRGCGESDPAPLSVGFHEQGDLRAAIRFARERVPQARLGLIGYSMGAALAILIAATDPAIRAVIADSAYATLVGVVGAAYGRYRLPSRPFLALSDHYNGWRYGYRYDALRPSDAIGALAPRPLLIIHGARDGVTPVAHAHELYAVAGEPKELWIAEGAHHCGAYFLDRRTYVSRAAAFFDNALT</sequence>
<evidence type="ECO:0000259" key="2">
    <source>
        <dbReference type="Pfam" id="PF00561"/>
    </source>
</evidence>
<feature type="transmembrane region" description="Helical" evidence="1">
    <location>
        <begin position="20"/>
        <end position="40"/>
    </location>
</feature>
<gene>
    <name evidence="3" type="ORF">AVDCRST_MAG18-3641</name>
</gene>
<dbReference type="PANTHER" id="PTHR43358:SF4">
    <property type="entry name" value="ALPHA_BETA HYDROLASE FOLD-1 DOMAIN-CONTAINING PROTEIN"/>
    <property type="match status" value="1"/>
</dbReference>
<keyword evidence="1" id="KW-0812">Transmembrane</keyword>
<evidence type="ECO:0000256" key="1">
    <source>
        <dbReference type="SAM" id="Phobius"/>
    </source>
</evidence>
<organism evidence="3">
    <name type="scientific">uncultured Thermomicrobiales bacterium</name>
    <dbReference type="NCBI Taxonomy" id="1645740"/>
    <lineage>
        <taxon>Bacteria</taxon>
        <taxon>Pseudomonadati</taxon>
        <taxon>Thermomicrobiota</taxon>
        <taxon>Thermomicrobia</taxon>
        <taxon>Thermomicrobiales</taxon>
        <taxon>environmental samples</taxon>
    </lineage>
</organism>
<keyword evidence="1" id="KW-1133">Transmembrane helix</keyword>
<feature type="domain" description="AB hydrolase-1" evidence="2">
    <location>
        <begin position="111"/>
        <end position="192"/>
    </location>
</feature>
<reference evidence="3" key="1">
    <citation type="submission" date="2020-02" db="EMBL/GenBank/DDBJ databases">
        <authorList>
            <person name="Meier V. D."/>
        </authorList>
    </citation>
    <scope>NUCLEOTIDE SEQUENCE</scope>
    <source>
        <strain evidence="3">AVDCRST_MAG18</strain>
    </source>
</reference>
<dbReference type="InterPro" id="IPR052920">
    <property type="entry name" value="DNA-binding_regulatory"/>
</dbReference>
<dbReference type="AlphaFoldDB" id="A0A6J4VNP3"/>
<proteinExistence type="predicted"/>
<evidence type="ECO:0000313" key="3">
    <source>
        <dbReference type="EMBL" id="CAA9584593.1"/>
    </source>
</evidence>
<dbReference type="SUPFAM" id="SSF53474">
    <property type="entry name" value="alpha/beta-Hydrolases"/>
    <property type="match status" value="1"/>
</dbReference>
<dbReference type="Gene3D" id="3.40.50.1820">
    <property type="entry name" value="alpha/beta hydrolase"/>
    <property type="match status" value="1"/>
</dbReference>
<dbReference type="InterPro" id="IPR029058">
    <property type="entry name" value="AB_hydrolase_fold"/>
</dbReference>